<organism evidence="3 4">
    <name type="scientific">Parvularcula maris</name>
    <dbReference type="NCBI Taxonomy" id="2965077"/>
    <lineage>
        <taxon>Bacteria</taxon>
        <taxon>Pseudomonadati</taxon>
        <taxon>Pseudomonadota</taxon>
        <taxon>Alphaproteobacteria</taxon>
        <taxon>Parvularculales</taxon>
        <taxon>Parvularculaceae</taxon>
        <taxon>Parvularcula</taxon>
    </lineage>
</organism>
<dbReference type="Pfam" id="PF12804">
    <property type="entry name" value="NTP_transf_3"/>
    <property type="match status" value="1"/>
</dbReference>
<evidence type="ECO:0000313" key="3">
    <source>
        <dbReference type="EMBL" id="MCQ8184864.1"/>
    </source>
</evidence>
<dbReference type="EMBL" id="JANIBC010000002">
    <property type="protein sequence ID" value="MCQ8184864.1"/>
    <property type="molecule type" value="Genomic_DNA"/>
</dbReference>
<dbReference type="AlphaFoldDB" id="A0A9X2L848"/>
<dbReference type="InterPro" id="IPR025877">
    <property type="entry name" value="MobA-like_NTP_Trfase"/>
</dbReference>
<dbReference type="Proteomes" id="UP001142610">
    <property type="component" value="Unassembled WGS sequence"/>
</dbReference>
<evidence type="ECO:0000313" key="4">
    <source>
        <dbReference type="Proteomes" id="UP001142610"/>
    </source>
</evidence>
<evidence type="ECO:0000256" key="1">
    <source>
        <dbReference type="ARBA" id="ARBA00022842"/>
    </source>
</evidence>
<gene>
    <name evidence="3" type="ORF">NOG11_05620</name>
</gene>
<dbReference type="CDD" id="cd04182">
    <property type="entry name" value="GT_2_like_f"/>
    <property type="match status" value="1"/>
</dbReference>
<dbReference type="GO" id="GO:0016779">
    <property type="term" value="F:nucleotidyltransferase activity"/>
    <property type="evidence" value="ECO:0007669"/>
    <property type="project" value="UniProtKB-ARBA"/>
</dbReference>
<comment type="caution">
    <text evidence="3">The sequence shown here is derived from an EMBL/GenBank/DDBJ whole genome shotgun (WGS) entry which is preliminary data.</text>
</comment>
<keyword evidence="4" id="KW-1185">Reference proteome</keyword>
<reference evidence="3" key="1">
    <citation type="submission" date="2022-07" db="EMBL/GenBank/DDBJ databases">
        <title>Parvularcula maris sp. nov., an algicidal bacterium isolated from seawater.</title>
        <authorList>
            <person name="Li F."/>
        </authorList>
    </citation>
    <scope>NUCLEOTIDE SEQUENCE</scope>
    <source>
        <strain evidence="3">BGMRC 0090</strain>
    </source>
</reference>
<dbReference type="PANTHER" id="PTHR43777">
    <property type="entry name" value="MOLYBDENUM COFACTOR CYTIDYLYLTRANSFERASE"/>
    <property type="match status" value="1"/>
</dbReference>
<proteinExistence type="predicted"/>
<sequence length="188" mass="20200">MKRVGLLLAAGLSRRFGEEDKLLAPWRGKPLVSYAAKVLRSLPLDGLAAVVRSDAVARELGEIDHIHQPAPERGQGTSLAIGAAYAAEQQADRLLILLADMPLVSARHAEEVLKTCTDDRPCLSRDGELVAPPACFPGSWFAELKALEGDQGAGSLLRRKETAPLFVDALRGELRDVDTVQDLEEAAA</sequence>
<dbReference type="InterPro" id="IPR029044">
    <property type="entry name" value="Nucleotide-diphossugar_trans"/>
</dbReference>
<dbReference type="Gene3D" id="3.90.550.10">
    <property type="entry name" value="Spore Coat Polysaccharide Biosynthesis Protein SpsA, Chain A"/>
    <property type="match status" value="1"/>
</dbReference>
<feature type="domain" description="MobA-like NTP transferase" evidence="2">
    <location>
        <begin position="5"/>
        <end position="160"/>
    </location>
</feature>
<name>A0A9X2L848_9PROT</name>
<accession>A0A9X2L848</accession>
<keyword evidence="1" id="KW-0460">Magnesium</keyword>
<dbReference type="SUPFAM" id="SSF53448">
    <property type="entry name" value="Nucleotide-diphospho-sugar transferases"/>
    <property type="match status" value="1"/>
</dbReference>
<dbReference type="PANTHER" id="PTHR43777:SF1">
    <property type="entry name" value="MOLYBDENUM COFACTOR CYTIDYLYLTRANSFERASE"/>
    <property type="match status" value="1"/>
</dbReference>
<evidence type="ECO:0000259" key="2">
    <source>
        <dbReference type="Pfam" id="PF12804"/>
    </source>
</evidence>
<protein>
    <submittedName>
        <fullName evidence="3">Nucleotidyltransferase family protein</fullName>
    </submittedName>
</protein>
<dbReference type="RefSeq" id="WP_256618714.1">
    <property type="nucleotide sequence ID" value="NZ_JANIBC010000002.1"/>
</dbReference>